<reference evidence="7" key="2">
    <citation type="submission" date="2015-01" db="EMBL/GenBank/DDBJ databases">
        <title>Evolutionary Origins and Diversification of the Mycorrhizal Mutualists.</title>
        <authorList>
            <consortium name="DOE Joint Genome Institute"/>
            <consortium name="Mycorrhizal Genomics Consortium"/>
            <person name="Kohler A."/>
            <person name="Kuo A."/>
            <person name="Nagy L.G."/>
            <person name="Floudas D."/>
            <person name="Copeland A."/>
            <person name="Barry K.W."/>
            <person name="Cichocki N."/>
            <person name="Veneault-Fourrey C."/>
            <person name="LaButti K."/>
            <person name="Lindquist E.A."/>
            <person name="Lipzen A."/>
            <person name="Lundell T."/>
            <person name="Morin E."/>
            <person name="Murat C."/>
            <person name="Riley R."/>
            <person name="Ohm R."/>
            <person name="Sun H."/>
            <person name="Tunlid A."/>
            <person name="Henrissat B."/>
            <person name="Grigoriev I.V."/>
            <person name="Hibbett D.S."/>
            <person name="Martin F."/>
        </authorList>
    </citation>
    <scope>NUCLEOTIDE SEQUENCE [LARGE SCALE GENOMIC DNA]</scope>
    <source>
        <strain evidence="7">Marx 270</strain>
    </source>
</reference>
<dbReference type="Pfam" id="PF04479">
    <property type="entry name" value="RTA1"/>
    <property type="match status" value="1"/>
</dbReference>
<dbReference type="PANTHER" id="PTHR31465:SF9">
    <property type="entry name" value="SPHINGOID LONG-CHAIN BASE TRANSPORTER RSB1"/>
    <property type="match status" value="1"/>
</dbReference>
<feature type="transmembrane region" description="Helical" evidence="5">
    <location>
        <begin position="53"/>
        <end position="71"/>
    </location>
</feature>
<keyword evidence="4 5" id="KW-0472">Membrane</keyword>
<evidence type="ECO:0008006" key="8">
    <source>
        <dbReference type="Google" id="ProtNLM"/>
    </source>
</evidence>
<feature type="transmembrane region" description="Helical" evidence="5">
    <location>
        <begin position="254"/>
        <end position="272"/>
    </location>
</feature>
<evidence type="ECO:0000256" key="2">
    <source>
        <dbReference type="ARBA" id="ARBA00022692"/>
    </source>
</evidence>
<proteinExistence type="predicted"/>
<feature type="transmembrane region" description="Helical" evidence="5">
    <location>
        <begin position="26"/>
        <end position="46"/>
    </location>
</feature>
<gene>
    <name evidence="6" type="ORF">M404DRAFT_35163</name>
</gene>
<organism evidence="6 7">
    <name type="scientific">Pisolithus tinctorius Marx 270</name>
    <dbReference type="NCBI Taxonomy" id="870435"/>
    <lineage>
        <taxon>Eukaryota</taxon>
        <taxon>Fungi</taxon>
        <taxon>Dikarya</taxon>
        <taxon>Basidiomycota</taxon>
        <taxon>Agaricomycotina</taxon>
        <taxon>Agaricomycetes</taxon>
        <taxon>Agaricomycetidae</taxon>
        <taxon>Boletales</taxon>
        <taxon>Sclerodermatineae</taxon>
        <taxon>Pisolithaceae</taxon>
        <taxon>Pisolithus</taxon>
    </lineage>
</organism>
<dbReference type="PANTHER" id="PTHR31465">
    <property type="entry name" value="PROTEIN RTA1-RELATED"/>
    <property type="match status" value="1"/>
</dbReference>
<feature type="transmembrane region" description="Helical" evidence="5">
    <location>
        <begin position="91"/>
        <end position="114"/>
    </location>
</feature>
<dbReference type="GO" id="GO:0005886">
    <property type="term" value="C:plasma membrane"/>
    <property type="evidence" value="ECO:0007669"/>
    <property type="project" value="TreeGrafter"/>
</dbReference>
<evidence type="ECO:0000256" key="3">
    <source>
        <dbReference type="ARBA" id="ARBA00022989"/>
    </source>
</evidence>
<evidence type="ECO:0000256" key="4">
    <source>
        <dbReference type="ARBA" id="ARBA00023136"/>
    </source>
</evidence>
<evidence type="ECO:0000256" key="1">
    <source>
        <dbReference type="ARBA" id="ARBA00004141"/>
    </source>
</evidence>
<dbReference type="FunCoup" id="A0A0C3MZS7">
    <property type="interactions" value="29"/>
</dbReference>
<feature type="transmembrane region" description="Helical" evidence="5">
    <location>
        <begin position="165"/>
        <end position="187"/>
    </location>
</feature>
<keyword evidence="7" id="KW-1185">Reference proteome</keyword>
<keyword evidence="3 5" id="KW-1133">Transmembrane helix</keyword>
<reference evidence="6 7" key="1">
    <citation type="submission" date="2014-04" db="EMBL/GenBank/DDBJ databases">
        <authorList>
            <consortium name="DOE Joint Genome Institute"/>
            <person name="Kuo A."/>
            <person name="Kohler A."/>
            <person name="Costa M.D."/>
            <person name="Nagy L.G."/>
            <person name="Floudas D."/>
            <person name="Copeland A."/>
            <person name="Barry K.W."/>
            <person name="Cichocki N."/>
            <person name="Veneault-Fourrey C."/>
            <person name="LaButti K."/>
            <person name="Lindquist E.A."/>
            <person name="Lipzen A."/>
            <person name="Lundell T."/>
            <person name="Morin E."/>
            <person name="Murat C."/>
            <person name="Sun H."/>
            <person name="Tunlid A."/>
            <person name="Henrissat B."/>
            <person name="Grigoriev I.V."/>
            <person name="Hibbett D.S."/>
            <person name="Martin F."/>
            <person name="Nordberg H.P."/>
            <person name="Cantor M.N."/>
            <person name="Hua S.X."/>
        </authorList>
    </citation>
    <scope>NUCLEOTIDE SEQUENCE [LARGE SCALE GENOMIC DNA]</scope>
    <source>
        <strain evidence="6 7">Marx 270</strain>
    </source>
</reference>
<evidence type="ECO:0000313" key="6">
    <source>
        <dbReference type="EMBL" id="KIN94344.1"/>
    </source>
</evidence>
<dbReference type="EMBL" id="KN832102">
    <property type="protein sequence ID" value="KIN94344.1"/>
    <property type="molecule type" value="Genomic_DNA"/>
</dbReference>
<dbReference type="InterPro" id="IPR007568">
    <property type="entry name" value="RTA1"/>
</dbReference>
<dbReference type="InParanoid" id="A0A0C3MZS7"/>
<accession>A0A0C3MZS7</accession>
<dbReference type="STRING" id="870435.A0A0C3MZS7"/>
<sequence length="296" mass="32778">MSTTTGEPTSQVTAAESVGPYNYVPTEWICITFVTLFAINTVLHLFQSRKFRMWWLIPTVILADILEILGWSARLWSSISPALLTPFEIQLVGTILAPTPFLAANFVILGKIIIQLGPQYSRLSPKLLQDVICLIIQAVGGAYAANEVNQGQNPDNGGNIMLVGVTIQSCAMALYVLCAGEFLLRFLNDTPVRKNSMPVSDEKRRAKIVEWHIVKWLILGLVIQMFCLIVRSAYRTVELSNGWSGPIISTEAYFNVFDGLMMIIAVYTMNLIHPGPFLGTLPEKPGFGFHTLRGGE</sequence>
<name>A0A0C3MZS7_PISTI</name>
<dbReference type="AlphaFoldDB" id="A0A0C3MZS7"/>
<evidence type="ECO:0000256" key="5">
    <source>
        <dbReference type="SAM" id="Phobius"/>
    </source>
</evidence>
<feature type="transmembrane region" description="Helical" evidence="5">
    <location>
        <begin position="213"/>
        <end position="234"/>
    </location>
</feature>
<keyword evidence="2 5" id="KW-0812">Transmembrane</keyword>
<dbReference type="OrthoDB" id="3358017at2759"/>
<protein>
    <recommendedName>
        <fullName evidence="8">RTA1 like protein</fullName>
    </recommendedName>
</protein>
<comment type="subcellular location">
    <subcellularLocation>
        <location evidence="1">Membrane</location>
        <topology evidence="1">Multi-pass membrane protein</topology>
    </subcellularLocation>
</comment>
<evidence type="ECO:0000313" key="7">
    <source>
        <dbReference type="Proteomes" id="UP000054217"/>
    </source>
</evidence>
<dbReference type="Proteomes" id="UP000054217">
    <property type="component" value="Unassembled WGS sequence"/>
</dbReference>
<dbReference type="HOGENOM" id="CLU_033465_6_0_1"/>
<dbReference type="GO" id="GO:0000324">
    <property type="term" value="C:fungal-type vacuole"/>
    <property type="evidence" value="ECO:0007669"/>
    <property type="project" value="TreeGrafter"/>
</dbReference>
<feature type="transmembrane region" description="Helical" evidence="5">
    <location>
        <begin position="126"/>
        <end position="145"/>
    </location>
</feature>